<protein>
    <submittedName>
        <fullName evidence="9">MFS transporter</fullName>
    </submittedName>
</protein>
<dbReference type="Gene3D" id="1.20.1250.20">
    <property type="entry name" value="MFS general substrate transporter like domains"/>
    <property type="match status" value="1"/>
</dbReference>
<evidence type="ECO:0000256" key="3">
    <source>
        <dbReference type="ARBA" id="ARBA00022692"/>
    </source>
</evidence>
<feature type="transmembrane region" description="Helical" evidence="7">
    <location>
        <begin position="178"/>
        <end position="197"/>
    </location>
</feature>
<feature type="transmembrane region" description="Helical" evidence="7">
    <location>
        <begin position="218"/>
        <end position="247"/>
    </location>
</feature>
<sequence length="422" mass="43347">MTHGRPHAPDRTPAGTDARRALAALCVTVTTSQGVLFYAFPVLAPAIAVDNCWPLPVIIALFSGSQVMAGVCGPFVARWLRLRGPRTVMTVAALLGALAVAGLALAPNLWVFGVAWQVAGIAVAGLSYPPAFAALTRWYGPHRVRALTVLTLVGGLASTVFAPLTAALEAQVGWRGAYLVLALILALVAVPLHAGALTPRWEPDGTDDPARDRTVVRAVVGSGAFWALTTALALGTLTVYAVVVGIVPLMDERGFGTTQAAWALGVVGVGQVLGRLVYGPLTRISGTVHRIAVVLLACAGATVLLALVSGPLFLVMVAAALVGAARGVLTLLQATAVADRWGEEHYTTLNGIMHTPLMLTMALAPGACAFLAGPLGGYPAVFLLLGGLSVLGALVALASGPSRGRAAHRDTVGPDPLHREGL</sequence>
<feature type="transmembrane region" description="Helical" evidence="7">
    <location>
        <begin position="116"/>
        <end position="135"/>
    </location>
</feature>
<dbReference type="EMBL" id="JAUZMY010000007">
    <property type="protein sequence ID" value="MEE2037376.1"/>
    <property type="molecule type" value="Genomic_DNA"/>
</dbReference>
<dbReference type="InterPro" id="IPR052983">
    <property type="entry name" value="MFS_Riboflavin_Transporter"/>
</dbReference>
<dbReference type="PROSITE" id="PS50850">
    <property type="entry name" value="MFS"/>
    <property type="match status" value="1"/>
</dbReference>
<dbReference type="InterPro" id="IPR011701">
    <property type="entry name" value="MFS"/>
</dbReference>
<dbReference type="PANTHER" id="PTHR43385:SF1">
    <property type="entry name" value="RIBOFLAVIN TRANSPORTER RIBJ"/>
    <property type="match status" value="1"/>
</dbReference>
<feature type="region of interest" description="Disordered" evidence="6">
    <location>
        <begin position="403"/>
        <end position="422"/>
    </location>
</feature>
<feature type="transmembrane region" description="Helical" evidence="7">
    <location>
        <begin position="53"/>
        <end position="76"/>
    </location>
</feature>
<keyword evidence="2" id="KW-0813">Transport</keyword>
<evidence type="ECO:0000256" key="4">
    <source>
        <dbReference type="ARBA" id="ARBA00022989"/>
    </source>
</evidence>
<feature type="transmembrane region" description="Helical" evidence="7">
    <location>
        <begin position="352"/>
        <end position="372"/>
    </location>
</feature>
<feature type="transmembrane region" description="Helical" evidence="7">
    <location>
        <begin position="313"/>
        <end position="332"/>
    </location>
</feature>
<evidence type="ECO:0000256" key="2">
    <source>
        <dbReference type="ARBA" id="ARBA00022448"/>
    </source>
</evidence>
<dbReference type="InterPro" id="IPR036259">
    <property type="entry name" value="MFS_trans_sf"/>
</dbReference>
<dbReference type="Pfam" id="PF07690">
    <property type="entry name" value="MFS_1"/>
    <property type="match status" value="1"/>
</dbReference>
<dbReference type="PANTHER" id="PTHR43385">
    <property type="entry name" value="RIBOFLAVIN TRANSPORTER RIBJ"/>
    <property type="match status" value="1"/>
</dbReference>
<organism evidence="9 10">
    <name type="scientific">Nocardiopsis codii</name>
    <dbReference type="NCBI Taxonomy" id="3065942"/>
    <lineage>
        <taxon>Bacteria</taxon>
        <taxon>Bacillati</taxon>
        <taxon>Actinomycetota</taxon>
        <taxon>Actinomycetes</taxon>
        <taxon>Streptosporangiales</taxon>
        <taxon>Nocardiopsidaceae</taxon>
        <taxon>Nocardiopsis</taxon>
    </lineage>
</organism>
<accession>A0ABU7K553</accession>
<gene>
    <name evidence="9" type="ORF">Q8791_09110</name>
</gene>
<feature type="transmembrane region" description="Helical" evidence="7">
    <location>
        <begin position="378"/>
        <end position="399"/>
    </location>
</feature>
<keyword evidence="5 7" id="KW-0472">Membrane</keyword>
<evidence type="ECO:0000259" key="8">
    <source>
        <dbReference type="PROSITE" id="PS50850"/>
    </source>
</evidence>
<comment type="subcellular location">
    <subcellularLocation>
        <location evidence="1">Cell membrane</location>
        <topology evidence="1">Multi-pass membrane protein</topology>
    </subcellularLocation>
</comment>
<dbReference type="InterPro" id="IPR020846">
    <property type="entry name" value="MFS_dom"/>
</dbReference>
<feature type="transmembrane region" description="Helical" evidence="7">
    <location>
        <begin position="147"/>
        <end position="166"/>
    </location>
</feature>
<evidence type="ECO:0000256" key="1">
    <source>
        <dbReference type="ARBA" id="ARBA00004651"/>
    </source>
</evidence>
<feature type="compositionally biased region" description="Basic and acidic residues" evidence="6">
    <location>
        <begin position="407"/>
        <end position="422"/>
    </location>
</feature>
<keyword evidence="4 7" id="KW-1133">Transmembrane helix</keyword>
<feature type="transmembrane region" description="Helical" evidence="7">
    <location>
        <begin position="21"/>
        <end position="41"/>
    </location>
</feature>
<evidence type="ECO:0000313" key="10">
    <source>
        <dbReference type="Proteomes" id="UP001356095"/>
    </source>
</evidence>
<keyword evidence="10" id="KW-1185">Reference proteome</keyword>
<comment type="caution">
    <text evidence="9">The sequence shown here is derived from an EMBL/GenBank/DDBJ whole genome shotgun (WGS) entry which is preliminary data.</text>
</comment>
<feature type="transmembrane region" description="Helical" evidence="7">
    <location>
        <begin position="259"/>
        <end position="278"/>
    </location>
</feature>
<dbReference type="SUPFAM" id="SSF103473">
    <property type="entry name" value="MFS general substrate transporter"/>
    <property type="match status" value="1"/>
</dbReference>
<name>A0ABU7K553_9ACTN</name>
<proteinExistence type="predicted"/>
<evidence type="ECO:0000256" key="6">
    <source>
        <dbReference type="SAM" id="MobiDB-lite"/>
    </source>
</evidence>
<evidence type="ECO:0000256" key="7">
    <source>
        <dbReference type="SAM" id="Phobius"/>
    </source>
</evidence>
<feature type="transmembrane region" description="Helical" evidence="7">
    <location>
        <begin position="88"/>
        <end position="110"/>
    </location>
</feature>
<dbReference type="Proteomes" id="UP001356095">
    <property type="component" value="Unassembled WGS sequence"/>
</dbReference>
<evidence type="ECO:0000256" key="5">
    <source>
        <dbReference type="ARBA" id="ARBA00023136"/>
    </source>
</evidence>
<feature type="transmembrane region" description="Helical" evidence="7">
    <location>
        <begin position="290"/>
        <end position="307"/>
    </location>
</feature>
<feature type="domain" description="Major facilitator superfamily (MFS) profile" evidence="8">
    <location>
        <begin position="224"/>
        <end position="422"/>
    </location>
</feature>
<keyword evidence="3 7" id="KW-0812">Transmembrane</keyword>
<evidence type="ECO:0000313" key="9">
    <source>
        <dbReference type="EMBL" id="MEE2037376.1"/>
    </source>
</evidence>
<dbReference type="RefSeq" id="WP_330091175.1">
    <property type="nucleotide sequence ID" value="NZ_JAUZMY010000007.1"/>
</dbReference>
<reference evidence="9 10" key="1">
    <citation type="submission" date="2023-08" db="EMBL/GenBank/DDBJ databases">
        <authorList>
            <person name="Girao M."/>
            <person name="Carvalho M.F."/>
        </authorList>
    </citation>
    <scope>NUCLEOTIDE SEQUENCE [LARGE SCALE GENOMIC DNA]</scope>
    <source>
        <strain evidence="9 10">CT-R113</strain>
    </source>
</reference>